<evidence type="ECO:0000259" key="1">
    <source>
        <dbReference type="Pfam" id="PF14864"/>
    </source>
</evidence>
<organism evidence="2 3">
    <name type="scientific">Phialocephala subalpina</name>
    <dbReference type="NCBI Taxonomy" id="576137"/>
    <lineage>
        <taxon>Eukaryota</taxon>
        <taxon>Fungi</taxon>
        <taxon>Dikarya</taxon>
        <taxon>Ascomycota</taxon>
        <taxon>Pezizomycotina</taxon>
        <taxon>Leotiomycetes</taxon>
        <taxon>Helotiales</taxon>
        <taxon>Mollisiaceae</taxon>
        <taxon>Phialocephala</taxon>
        <taxon>Phialocephala fortinii species complex</taxon>
    </lineage>
</organism>
<reference evidence="2 3" key="1">
    <citation type="submission" date="2016-03" db="EMBL/GenBank/DDBJ databases">
        <authorList>
            <person name="Ploux O."/>
        </authorList>
    </citation>
    <scope>NUCLEOTIDE SEQUENCE [LARGE SCALE GENOMIC DNA]</scope>
    <source>
        <strain evidence="2 3">UAMH 11012</strain>
    </source>
</reference>
<gene>
    <name evidence="2" type="ORF">PAC_04660</name>
</gene>
<accession>A0A1L7WPT8</accession>
<dbReference type="SUPFAM" id="SSF55718">
    <property type="entry name" value="SCP-like"/>
    <property type="match status" value="1"/>
</dbReference>
<name>A0A1L7WPT8_9HELO</name>
<dbReference type="Gene3D" id="3.30.1050.10">
    <property type="entry name" value="SCP2 sterol-binding domain"/>
    <property type="match status" value="1"/>
</dbReference>
<dbReference type="OrthoDB" id="449487at2759"/>
<dbReference type="InterPro" id="IPR029229">
    <property type="entry name" value="Alkyl_sulf_C"/>
</dbReference>
<dbReference type="Proteomes" id="UP000184330">
    <property type="component" value="Unassembled WGS sequence"/>
</dbReference>
<protein>
    <recommendedName>
        <fullName evidence="1">Alkyl sulfatase C-terminal domain-containing protein</fullName>
    </recommendedName>
</protein>
<dbReference type="InterPro" id="IPR036527">
    <property type="entry name" value="SCP2_sterol-bd_dom_sf"/>
</dbReference>
<dbReference type="Pfam" id="PF14864">
    <property type="entry name" value="Alkyl_sulf_C"/>
    <property type="match status" value="1"/>
</dbReference>
<dbReference type="EMBL" id="FJOG01000005">
    <property type="protein sequence ID" value="CZR54776.1"/>
    <property type="molecule type" value="Genomic_DNA"/>
</dbReference>
<feature type="domain" description="Alkyl sulfatase C-terminal" evidence="1">
    <location>
        <begin position="48"/>
        <end position="130"/>
    </location>
</feature>
<sequence length="164" mass="18332">MVDVATLRDGDDSSWKLGTFMARKKDGNRDIVGGELSTNSGMITVNPNLSMDQWPEGLSVQLDGVRAADERFDIDVLIKDLGRKGRLTLSNGALTYRSMEAEKTFVGKAGLGLGLVLERRELLEILKGNVRMGSRERVCDEWFLRRLLELTSVVEPVVERESYL</sequence>
<evidence type="ECO:0000313" key="3">
    <source>
        <dbReference type="Proteomes" id="UP000184330"/>
    </source>
</evidence>
<evidence type="ECO:0000313" key="2">
    <source>
        <dbReference type="EMBL" id="CZR54776.1"/>
    </source>
</evidence>
<dbReference type="AlphaFoldDB" id="A0A1L7WPT8"/>
<proteinExistence type="predicted"/>
<keyword evidence="3" id="KW-1185">Reference proteome</keyword>